<proteinExistence type="predicted"/>
<evidence type="ECO:0000313" key="1">
    <source>
        <dbReference type="EMBL" id="PSB14402.1"/>
    </source>
</evidence>
<comment type="caution">
    <text evidence="1">The sequence shown here is derived from an EMBL/GenBank/DDBJ whole genome shotgun (WGS) entry which is preliminary data.</text>
</comment>
<evidence type="ECO:0000313" key="2">
    <source>
        <dbReference type="Proteomes" id="UP000238634"/>
    </source>
</evidence>
<protein>
    <submittedName>
        <fullName evidence="1">Uncharacterized protein</fullName>
    </submittedName>
</protein>
<keyword evidence="2" id="KW-1185">Reference proteome</keyword>
<accession>A0A2T1D1M7</accession>
<dbReference type="RefSeq" id="WP_073075328.1">
    <property type="nucleotide sequence ID" value="NZ_MPPI01000080.1"/>
</dbReference>
<dbReference type="STRING" id="1920490.GCA_001895925_03638"/>
<gene>
    <name evidence="1" type="ORF">C7B65_26505</name>
</gene>
<reference evidence="1 2" key="2">
    <citation type="submission" date="2018-03" db="EMBL/GenBank/DDBJ databases">
        <title>The ancient ancestry and fast evolution of plastids.</title>
        <authorList>
            <person name="Moore K.R."/>
            <person name="Magnabosco C."/>
            <person name="Momper L."/>
            <person name="Gold D.A."/>
            <person name="Bosak T."/>
            <person name="Fournier G.P."/>
        </authorList>
    </citation>
    <scope>NUCLEOTIDE SEQUENCE [LARGE SCALE GENOMIC DNA]</scope>
    <source>
        <strain evidence="1 2">ULC007</strain>
    </source>
</reference>
<sequence length="94" mass="10903">MTDQPSNGLPDRVERLEVDMLDVKVSLNRLIDIFYQSDARTTDALERTTNAIERLSEAQIRTLTIVEEMQSEVRGLQTENRRIWQVISDRLGLE</sequence>
<name>A0A2T1D1M7_9CYAN</name>
<dbReference type="Proteomes" id="UP000238634">
    <property type="component" value="Unassembled WGS sequence"/>
</dbReference>
<dbReference type="EMBL" id="PVWG01000091">
    <property type="protein sequence ID" value="PSB14402.1"/>
    <property type="molecule type" value="Genomic_DNA"/>
</dbReference>
<reference evidence="1 2" key="1">
    <citation type="submission" date="2018-02" db="EMBL/GenBank/DDBJ databases">
        <authorList>
            <person name="Cohen D.B."/>
            <person name="Kent A.D."/>
        </authorList>
    </citation>
    <scope>NUCLEOTIDE SEQUENCE [LARGE SCALE GENOMIC DNA]</scope>
    <source>
        <strain evidence="1 2">ULC007</strain>
    </source>
</reference>
<organism evidence="1 2">
    <name type="scientific">Phormidesmis priestleyi ULC007</name>
    <dbReference type="NCBI Taxonomy" id="1920490"/>
    <lineage>
        <taxon>Bacteria</taxon>
        <taxon>Bacillati</taxon>
        <taxon>Cyanobacteriota</taxon>
        <taxon>Cyanophyceae</taxon>
        <taxon>Leptolyngbyales</taxon>
        <taxon>Leptolyngbyaceae</taxon>
        <taxon>Phormidesmis</taxon>
    </lineage>
</organism>
<dbReference type="OrthoDB" id="517496at2"/>
<dbReference type="AlphaFoldDB" id="A0A2T1D1M7"/>